<keyword evidence="5" id="KW-0442">Lipid degradation</keyword>
<evidence type="ECO:0000256" key="6">
    <source>
        <dbReference type="ARBA" id="ARBA00023098"/>
    </source>
</evidence>
<reference evidence="9 10" key="1">
    <citation type="submission" date="2024-06" db="EMBL/GenBank/DDBJ databases">
        <title>The Natural Products Discovery Center: Release of the First 8490 Sequenced Strains for Exploring Actinobacteria Biosynthetic Diversity.</title>
        <authorList>
            <person name="Kalkreuter E."/>
            <person name="Kautsar S.A."/>
            <person name="Yang D."/>
            <person name="Bader C.D."/>
            <person name="Teijaro C.N."/>
            <person name="Fluegel L."/>
            <person name="Davis C.M."/>
            <person name="Simpson J.R."/>
            <person name="Lauterbach L."/>
            <person name="Steele A.D."/>
            <person name="Gui C."/>
            <person name="Meng S."/>
            <person name="Li G."/>
            <person name="Viehrig K."/>
            <person name="Ye F."/>
            <person name="Su P."/>
            <person name="Kiefer A.F."/>
            <person name="Nichols A."/>
            <person name="Cepeda A.J."/>
            <person name="Yan W."/>
            <person name="Fan B."/>
            <person name="Jiang Y."/>
            <person name="Adhikari A."/>
            <person name="Zheng C.-J."/>
            <person name="Schuster L."/>
            <person name="Cowan T.M."/>
            <person name="Smanski M.J."/>
            <person name="Chevrette M.G."/>
            <person name="De Carvalho L.P.S."/>
            <person name="Shen B."/>
        </authorList>
    </citation>
    <scope>NUCLEOTIDE SEQUENCE [LARGE SCALE GENOMIC DNA]</scope>
    <source>
        <strain evidence="9 10">NPDC006337</strain>
    </source>
</reference>
<name>A0ABV2W0B8_9ACTN</name>
<comment type="catalytic activity">
    <reaction evidence="1">
        <text>a 1,2-diacyl-sn-glycero-3-phosphocholine + H2O = a 1,2-diacyl-sn-glycero-3-phosphate + choline + H(+)</text>
        <dbReference type="Rhea" id="RHEA:14445"/>
        <dbReference type="ChEBI" id="CHEBI:15354"/>
        <dbReference type="ChEBI" id="CHEBI:15377"/>
        <dbReference type="ChEBI" id="CHEBI:15378"/>
        <dbReference type="ChEBI" id="CHEBI:57643"/>
        <dbReference type="ChEBI" id="CHEBI:58608"/>
        <dbReference type="EC" id="3.1.4.4"/>
    </reaction>
</comment>
<keyword evidence="10" id="KW-1185">Reference proteome</keyword>
<keyword evidence="4" id="KW-0378">Hydrolase</keyword>
<dbReference type="InterPro" id="IPR025202">
    <property type="entry name" value="PLD-like_dom"/>
</dbReference>
<dbReference type="Pfam" id="PF13091">
    <property type="entry name" value="PLDc_2"/>
    <property type="match status" value="2"/>
</dbReference>
<dbReference type="Proteomes" id="UP001550378">
    <property type="component" value="Unassembled WGS sequence"/>
</dbReference>
<dbReference type="EC" id="3.1.4.4" evidence="3"/>
<gene>
    <name evidence="9" type="ORF">ABZ508_06340</name>
</gene>
<feature type="signal peptide" evidence="7">
    <location>
        <begin position="1"/>
        <end position="29"/>
    </location>
</feature>
<comment type="caution">
    <text evidence="9">The sequence shown here is derived from an EMBL/GenBank/DDBJ whole genome shotgun (WGS) entry which is preliminary data.</text>
</comment>
<evidence type="ECO:0000256" key="3">
    <source>
        <dbReference type="ARBA" id="ARBA00012027"/>
    </source>
</evidence>
<accession>A0ABV2W0B8</accession>
<feature type="domain" description="Phospholipase D-like" evidence="8">
    <location>
        <begin position="272"/>
        <end position="411"/>
    </location>
</feature>
<proteinExistence type="inferred from homology"/>
<keyword evidence="6" id="KW-0443">Lipid metabolism</keyword>
<evidence type="ECO:0000256" key="7">
    <source>
        <dbReference type="SAM" id="SignalP"/>
    </source>
</evidence>
<comment type="similarity">
    <text evidence="2">Belongs to the phospholipase D family.</text>
</comment>
<evidence type="ECO:0000256" key="1">
    <source>
        <dbReference type="ARBA" id="ARBA00000798"/>
    </source>
</evidence>
<dbReference type="PANTHER" id="PTHR43856:SF1">
    <property type="entry name" value="MITOCHONDRIAL CARDIOLIPIN HYDROLASE"/>
    <property type="match status" value="1"/>
</dbReference>
<dbReference type="Gene3D" id="3.30.870.10">
    <property type="entry name" value="Endonuclease Chain A"/>
    <property type="match status" value="2"/>
</dbReference>
<evidence type="ECO:0000259" key="8">
    <source>
        <dbReference type="Pfam" id="PF13091"/>
    </source>
</evidence>
<feature type="domain" description="Phospholipase D-like" evidence="8">
    <location>
        <begin position="57"/>
        <end position="211"/>
    </location>
</feature>
<dbReference type="RefSeq" id="WP_359656053.1">
    <property type="nucleotide sequence ID" value="NZ_JBEXZP010000112.1"/>
</dbReference>
<dbReference type="InterPro" id="IPR051406">
    <property type="entry name" value="PLD_domain"/>
</dbReference>
<sequence>MHRHQPRTWLLGLVLALVSVLAAPAPAGAAVTTEAIFNNPAGTTAEQNRIRDRLVALINGAPAGTSIRLAMYTFTEDVVRDALIAAKGRGVAVKVIVDYKSHAYKPDGTALTKGGEYETLAQGLGTDRTQPSWILSCPQGRGCIANRVLYSGEDGSINHNKFALFSSTEGTSNVVFQTSANVSNVQRTDLFNNAVTIVDKGLYDNYLAYFNDQVTYSSTAGMNTYYETPTSATNPAYKNYFFPRKESSGLTYRTDPATDTVKLILDKVDCAAHSQVRVAANLFNRTHVASKLVSMVDEGCSVTLAADADPDGGKPGSNEPSMHPDVEAIVSGKLTQRVECWENPPAGRTAKIGVHSKYLLVNGTYDGVAGKKIVWTGSHNYTWQALRNNDETLLKLDSPALYDVFKANHDQLMTYCAGT</sequence>
<keyword evidence="7" id="KW-0732">Signal</keyword>
<protein>
    <recommendedName>
        <fullName evidence="3">phospholipase D</fullName>
        <ecNumber evidence="3">3.1.4.4</ecNumber>
    </recommendedName>
</protein>
<evidence type="ECO:0000256" key="2">
    <source>
        <dbReference type="ARBA" id="ARBA00008664"/>
    </source>
</evidence>
<feature type="chain" id="PRO_5046632536" description="phospholipase D" evidence="7">
    <location>
        <begin position="30"/>
        <end position="419"/>
    </location>
</feature>
<evidence type="ECO:0000313" key="10">
    <source>
        <dbReference type="Proteomes" id="UP001550378"/>
    </source>
</evidence>
<evidence type="ECO:0000256" key="5">
    <source>
        <dbReference type="ARBA" id="ARBA00022963"/>
    </source>
</evidence>
<dbReference type="SUPFAM" id="SSF56024">
    <property type="entry name" value="Phospholipase D/nuclease"/>
    <property type="match status" value="2"/>
</dbReference>
<dbReference type="PANTHER" id="PTHR43856">
    <property type="entry name" value="CARDIOLIPIN HYDROLASE"/>
    <property type="match status" value="1"/>
</dbReference>
<dbReference type="EMBL" id="JBEXZR010000004">
    <property type="protein sequence ID" value="MEU0706989.1"/>
    <property type="molecule type" value="Genomic_DNA"/>
</dbReference>
<organism evidence="9 10">
    <name type="scientific">Streptomyces lavendulocolor</name>
    <dbReference type="NCBI Taxonomy" id="67316"/>
    <lineage>
        <taxon>Bacteria</taxon>
        <taxon>Bacillati</taxon>
        <taxon>Actinomycetota</taxon>
        <taxon>Actinomycetes</taxon>
        <taxon>Kitasatosporales</taxon>
        <taxon>Streptomycetaceae</taxon>
        <taxon>Streptomyces</taxon>
    </lineage>
</organism>
<evidence type="ECO:0000313" key="9">
    <source>
        <dbReference type="EMBL" id="MEU0706989.1"/>
    </source>
</evidence>
<evidence type="ECO:0000256" key="4">
    <source>
        <dbReference type="ARBA" id="ARBA00022801"/>
    </source>
</evidence>